<reference evidence="3" key="4">
    <citation type="submission" date="2025-05" db="UniProtKB">
        <authorList>
            <consortium name="EnsemblFungi"/>
        </authorList>
    </citation>
    <scope>IDENTIFICATION</scope>
    <source>
        <strain evidence="3">isolate 1-1 / race 1 (BBBD)</strain>
    </source>
</reference>
<reference evidence="3 4" key="3">
    <citation type="journal article" date="2017" name="G3 (Bethesda)">
        <title>Comparative analysis highlights variable genome content of wheat rusts and divergence of the mating loci.</title>
        <authorList>
            <person name="Cuomo C.A."/>
            <person name="Bakkeren G."/>
            <person name="Khalil H.B."/>
            <person name="Panwar V."/>
            <person name="Joly D."/>
            <person name="Linning R."/>
            <person name="Sakthikumar S."/>
            <person name="Song X."/>
            <person name="Adiconis X."/>
            <person name="Fan L."/>
            <person name="Goldberg J.M."/>
            <person name="Levin J.Z."/>
            <person name="Young S."/>
            <person name="Zeng Q."/>
            <person name="Anikster Y."/>
            <person name="Bruce M."/>
            <person name="Wang M."/>
            <person name="Yin C."/>
            <person name="McCallum B."/>
            <person name="Szabo L.J."/>
            <person name="Hulbert S."/>
            <person name="Chen X."/>
            <person name="Fellers J.P."/>
        </authorList>
    </citation>
    <scope>NUCLEOTIDE SEQUENCE</scope>
    <source>
        <strain evidence="3">isolate 1-1 / race 1 (BBBD)</strain>
        <strain evidence="4">Isolate 1-1 / race 1 (BBBD)</strain>
    </source>
</reference>
<evidence type="ECO:0000313" key="2">
    <source>
        <dbReference type="EMBL" id="OAV92135.1"/>
    </source>
</evidence>
<sequence>MASGSSTDKGFILSEQAHPPDEQAHPPDEQAHPPDERPHPHHEPPHQPEADGMPVPWPHRPRFTPLPSSRDEVAETNNNDPAANLEAECKKESQEEYERSGTQPDAGSPPPLSTSLSLRDYRRL</sequence>
<feature type="compositionally biased region" description="Basic and acidic residues" evidence="1">
    <location>
        <begin position="87"/>
        <end position="99"/>
    </location>
</feature>
<protein>
    <submittedName>
        <fullName evidence="2 3">Uncharacterized protein</fullName>
    </submittedName>
</protein>
<dbReference type="Proteomes" id="UP000005240">
    <property type="component" value="Unassembled WGS sequence"/>
</dbReference>
<feature type="compositionally biased region" description="Basic and acidic residues" evidence="1">
    <location>
        <begin position="18"/>
        <end position="49"/>
    </location>
</feature>
<proteinExistence type="predicted"/>
<organism evidence="2">
    <name type="scientific">Puccinia triticina (isolate 1-1 / race 1 (BBBD))</name>
    <name type="common">Brown leaf rust fungus</name>
    <dbReference type="NCBI Taxonomy" id="630390"/>
    <lineage>
        <taxon>Eukaryota</taxon>
        <taxon>Fungi</taxon>
        <taxon>Dikarya</taxon>
        <taxon>Basidiomycota</taxon>
        <taxon>Pucciniomycotina</taxon>
        <taxon>Pucciniomycetes</taxon>
        <taxon>Pucciniales</taxon>
        <taxon>Pucciniaceae</taxon>
        <taxon>Puccinia</taxon>
    </lineage>
</organism>
<evidence type="ECO:0000313" key="3">
    <source>
        <dbReference type="EnsemblFungi" id="PTTG_27723-t43_1-p1"/>
    </source>
</evidence>
<reference evidence="2" key="2">
    <citation type="submission" date="2016-05" db="EMBL/GenBank/DDBJ databases">
        <title>Comparative analysis highlights variable genome content of wheat rusts and divergence of the mating loci.</title>
        <authorList>
            <person name="Cuomo C.A."/>
            <person name="Bakkeren G."/>
            <person name="Szabo L."/>
            <person name="Khalil H."/>
            <person name="Joly D."/>
            <person name="Goldberg J."/>
            <person name="Young S."/>
            <person name="Zeng Q."/>
            <person name="Fellers J."/>
        </authorList>
    </citation>
    <scope>NUCLEOTIDE SEQUENCE [LARGE SCALE GENOMIC DNA]</scope>
    <source>
        <strain evidence="2">1-1 BBBD Race 1</strain>
    </source>
</reference>
<reference evidence="2" key="1">
    <citation type="submission" date="2009-11" db="EMBL/GenBank/DDBJ databases">
        <authorList>
            <consortium name="The Broad Institute Genome Sequencing Platform"/>
            <person name="Ward D."/>
            <person name="Feldgarden M."/>
            <person name="Earl A."/>
            <person name="Young S.K."/>
            <person name="Zeng Q."/>
            <person name="Koehrsen M."/>
            <person name="Alvarado L."/>
            <person name="Berlin A."/>
            <person name="Bochicchio J."/>
            <person name="Borenstein D."/>
            <person name="Chapman S.B."/>
            <person name="Chen Z."/>
            <person name="Engels R."/>
            <person name="Freedman E."/>
            <person name="Gellesch M."/>
            <person name="Goldberg J."/>
            <person name="Griggs A."/>
            <person name="Gujja S."/>
            <person name="Heilman E."/>
            <person name="Heiman D."/>
            <person name="Hepburn T."/>
            <person name="Howarth C."/>
            <person name="Jen D."/>
            <person name="Larson L."/>
            <person name="Lewis B."/>
            <person name="Mehta T."/>
            <person name="Park D."/>
            <person name="Pearson M."/>
            <person name="Roberts A."/>
            <person name="Saif S."/>
            <person name="Shea T."/>
            <person name="Shenoy N."/>
            <person name="Sisk P."/>
            <person name="Stolte C."/>
            <person name="Sykes S."/>
            <person name="Thomson T."/>
            <person name="Walk T."/>
            <person name="White J."/>
            <person name="Yandava C."/>
            <person name="Izard J."/>
            <person name="Baranova O.V."/>
            <person name="Blanton J.M."/>
            <person name="Tanner A.C."/>
            <person name="Dewhirst F.E."/>
            <person name="Haas B."/>
            <person name="Nusbaum C."/>
            <person name="Birren B."/>
        </authorList>
    </citation>
    <scope>NUCLEOTIDE SEQUENCE [LARGE SCALE GENOMIC DNA]</scope>
    <source>
        <strain evidence="2">1-1 BBBD Race 1</strain>
    </source>
</reference>
<dbReference type="EMBL" id="ADAS02000068">
    <property type="protein sequence ID" value="OAV92135.1"/>
    <property type="molecule type" value="Genomic_DNA"/>
</dbReference>
<evidence type="ECO:0000256" key="1">
    <source>
        <dbReference type="SAM" id="MobiDB-lite"/>
    </source>
</evidence>
<gene>
    <name evidence="2" type="ORF">PTTG_27723</name>
</gene>
<name>A0A180GHI2_PUCT1</name>
<dbReference type="AlphaFoldDB" id="A0A180GHI2"/>
<dbReference type="VEuPathDB" id="FungiDB:PTTG_27723"/>
<accession>A0A180GHI2</accession>
<dbReference type="EnsemblFungi" id="PTTG_27723-t43_1">
    <property type="protein sequence ID" value="PTTG_27723-t43_1-p1"/>
    <property type="gene ID" value="PTTG_27723"/>
</dbReference>
<feature type="region of interest" description="Disordered" evidence="1">
    <location>
        <begin position="1"/>
        <end position="124"/>
    </location>
</feature>
<keyword evidence="4" id="KW-1185">Reference proteome</keyword>
<evidence type="ECO:0000313" key="4">
    <source>
        <dbReference type="Proteomes" id="UP000005240"/>
    </source>
</evidence>